<proteinExistence type="predicted"/>
<protein>
    <submittedName>
        <fullName evidence="2">Uncharacterized protein</fullName>
    </submittedName>
</protein>
<feature type="region of interest" description="Disordered" evidence="1">
    <location>
        <begin position="1"/>
        <end position="31"/>
    </location>
</feature>
<dbReference type="EMBL" id="JAGEPF010000051">
    <property type="protein sequence ID" value="MBO2465750.1"/>
    <property type="molecule type" value="Genomic_DNA"/>
</dbReference>
<reference evidence="2 3" key="1">
    <citation type="submission" date="2021-03" db="EMBL/GenBank/DDBJ databases">
        <title>Actinomadura violae sp. nov., isolated from lichen in Thailand.</title>
        <authorList>
            <person name="Kanchanasin P."/>
            <person name="Saeng-In P."/>
            <person name="Phongsopitanun W."/>
            <person name="Yuki M."/>
            <person name="Kudo T."/>
            <person name="Ohkuma M."/>
            <person name="Tanasupawat S."/>
        </authorList>
    </citation>
    <scope>NUCLEOTIDE SEQUENCE [LARGE SCALE GENOMIC DNA]</scope>
    <source>
        <strain evidence="2 3">LCR2-06</strain>
    </source>
</reference>
<comment type="caution">
    <text evidence="2">The sequence shown here is derived from an EMBL/GenBank/DDBJ whole genome shotgun (WGS) entry which is preliminary data.</text>
</comment>
<keyword evidence="3" id="KW-1185">Reference proteome</keyword>
<dbReference type="InterPro" id="IPR013324">
    <property type="entry name" value="RNA_pol_sigma_r3/r4-like"/>
</dbReference>
<sequence length="283" mass="30664">MHATSTRSAAVTAARGDEYADRSARGEKNDAPHVLDVAETTFDLLTRGPAPLALDGAALGHGLPARRIPLGELRAILLHPSTNHTARDIVWKELIVRARQKGASWVMGCVGIALPGLKAVVRDRLRRLDTEPNAGTANVAGELLSAFYDALLHIDVERPKIAQRLLAQSTKTVERRYRAQVRVVLVDPSTLARLVTTAVPSSGDVDQVLEAAVRQGAITADEAEIIAATRLDGVAPAELAERLGTSYSALMKRRRRAEMRLVEAMRDNGLRDDFGYLMSKNGI</sequence>
<evidence type="ECO:0000256" key="1">
    <source>
        <dbReference type="SAM" id="MobiDB-lite"/>
    </source>
</evidence>
<name>A0ABS3S9S8_9ACTN</name>
<feature type="compositionally biased region" description="Basic and acidic residues" evidence="1">
    <location>
        <begin position="15"/>
        <end position="31"/>
    </location>
</feature>
<gene>
    <name evidence="2" type="ORF">J4709_50160</name>
</gene>
<organism evidence="2 3">
    <name type="scientific">Actinomadura violacea</name>
    <dbReference type="NCBI Taxonomy" id="2819934"/>
    <lineage>
        <taxon>Bacteria</taxon>
        <taxon>Bacillati</taxon>
        <taxon>Actinomycetota</taxon>
        <taxon>Actinomycetes</taxon>
        <taxon>Streptosporangiales</taxon>
        <taxon>Thermomonosporaceae</taxon>
        <taxon>Actinomadura</taxon>
    </lineage>
</organism>
<dbReference type="Proteomes" id="UP000680206">
    <property type="component" value="Unassembled WGS sequence"/>
</dbReference>
<accession>A0ABS3S9S8</accession>
<feature type="compositionally biased region" description="Low complexity" evidence="1">
    <location>
        <begin position="1"/>
        <end position="14"/>
    </location>
</feature>
<dbReference type="SUPFAM" id="SSF88659">
    <property type="entry name" value="Sigma3 and sigma4 domains of RNA polymerase sigma factors"/>
    <property type="match status" value="1"/>
</dbReference>
<evidence type="ECO:0000313" key="3">
    <source>
        <dbReference type="Proteomes" id="UP000680206"/>
    </source>
</evidence>
<evidence type="ECO:0000313" key="2">
    <source>
        <dbReference type="EMBL" id="MBO2465750.1"/>
    </source>
</evidence>
<dbReference type="RefSeq" id="WP_208252593.1">
    <property type="nucleotide sequence ID" value="NZ_JAGEPF010000051.1"/>
</dbReference>